<dbReference type="OrthoDB" id="9761504at2"/>
<keyword evidence="6" id="KW-1015">Disulfide bond</keyword>
<dbReference type="AlphaFoldDB" id="A0A1G8II59"/>
<accession>A0A1G8II59</accession>
<dbReference type="InterPro" id="IPR018485">
    <property type="entry name" value="FGGY_C"/>
</dbReference>
<evidence type="ECO:0000256" key="4">
    <source>
        <dbReference type="ARBA" id="ARBA00022777"/>
    </source>
</evidence>
<evidence type="ECO:0000256" key="3">
    <source>
        <dbReference type="ARBA" id="ARBA00022741"/>
    </source>
</evidence>
<dbReference type="CDD" id="cd07771">
    <property type="entry name" value="ASKHA_NBD_FGGY_RhaB-like"/>
    <property type="match status" value="1"/>
</dbReference>
<evidence type="ECO:0000259" key="8">
    <source>
        <dbReference type="Pfam" id="PF00370"/>
    </source>
</evidence>
<dbReference type="GO" id="GO:0004370">
    <property type="term" value="F:glycerol kinase activity"/>
    <property type="evidence" value="ECO:0007669"/>
    <property type="project" value="TreeGrafter"/>
</dbReference>
<evidence type="ECO:0000313" key="10">
    <source>
        <dbReference type="EMBL" id="SDI18512.1"/>
    </source>
</evidence>
<dbReference type="Gene3D" id="3.30.420.40">
    <property type="match status" value="2"/>
</dbReference>
<dbReference type="PANTHER" id="PTHR10196">
    <property type="entry name" value="SUGAR KINASE"/>
    <property type="match status" value="1"/>
</dbReference>
<keyword evidence="5" id="KW-0067">ATP-binding</keyword>
<feature type="domain" description="Carbohydrate kinase FGGY C-terminal" evidence="9">
    <location>
        <begin position="260"/>
        <end position="453"/>
    </location>
</feature>
<dbReference type="STRING" id="1174501.SAMN05216192_103245"/>
<dbReference type="SUPFAM" id="SSF53067">
    <property type="entry name" value="Actin-like ATPase domain"/>
    <property type="match status" value="2"/>
</dbReference>
<evidence type="ECO:0000256" key="6">
    <source>
        <dbReference type="ARBA" id="ARBA00023157"/>
    </source>
</evidence>
<protein>
    <submittedName>
        <fullName evidence="10">Rhamnulokinase</fullName>
    </submittedName>
</protein>
<dbReference type="InterPro" id="IPR018484">
    <property type="entry name" value="FGGY_N"/>
</dbReference>
<evidence type="ECO:0000256" key="2">
    <source>
        <dbReference type="ARBA" id="ARBA00022679"/>
    </source>
</evidence>
<dbReference type="InterPro" id="IPR013449">
    <property type="entry name" value="Rhamnulokinase"/>
</dbReference>
<keyword evidence="3" id="KW-0547">Nucleotide-binding</keyword>
<keyword evidence="4 10" id="KW-0418">Kinase</keyword>
<dbReference type="Pfam" id="PF02782">
    <property type="entry name" value="FGGY_C"/>
    <property type="match status" value="1"/>
</dbReference>
<comment type="similarity">
    <text evidence="1">Belongs to the FGGY kinase family.</text>
</comment>
<keyword evidence="11" id="KW-1185">Reference proteome</keyword>
<keyword evidence="7" id="KW-0684">Rhamnose metabolism</keyword>
<organism evidence="10 11">
    <name type="scientific">Paenibacillus typhae</name>
    <dbReference type="NCBI Taxonomy" id="1174501"/>
    <lineage>
        <taxon>Bacteria</taxon>
        <taxon>Bacillati</taxon>
        <taxon>Bacillota</taxon>
        <taxon>Bacilli</taxon>
        <taxon>Bacillales</taxon>
        <taxon>Paenibacillaceae</taxon>
        <taxon>Paenibacillus</taxon>
    </lineage>
</organism>
<evidence type="ECO:0000256" key="1">
    <source>
        <dbReference type="ARBA" id="ARBA00009156"/>
    </source>
</evidence>
<feature type="domain" description="Carbohydrate kinase FGGY N-terminal" evidence="8">
    <location>
        <begin position="8"/>
        <end position="246"/>
    </location>
</feature>
<dbReference type="RefSeq" id="WP_090712623.1">
    <property type="nucleotide sequence ID" value="NZ_CBCSKY010000001.1"/>
</dbReference>
<evidence type="ECO:0000259" key="9">
    <source>
        <dbReference type="Pfam" id="PF02782"/>
    </source>
</evidence>
<dbReference type="GO" id="GO:0019301">
    <property type="term" value="P:rhamnose catabolic process"/>
    <property type="evidence" value="ECO:0007669"/>
    <property type="project" value="InterPro"/>
</dbReference>
<evidence type="ECO:0000256" key="7">
    <source>
        <dbReference type="ARBA" id="ARBA00023308"/>
    </source>
</evidence>
<dbReference type="GO" id="GO:0008993">
    <property type="term" value="F:rhamnulokinase activity"/>
    <property type="evidence" value="ECO:0007669"/>
    <property type="project" value="InterPro"/>
</dbReference>
<proteinExistence type="inferred from homology"/>
<gene>
    <name evidence="10" type="ORF">SAMN05216192_103245</name>
</gene>
<dbReference type="GO" id="GO:0005524">
    <property type="term" value="F:ATP binding"/>
    <property type="evidence" value="ECO:0007669"/>
    <property type="project" value="UniProtKB-KW"/>
</dbReference>
<dbReference type="GO" id="GO:0005829">
    <property type="term" value="C:cytosol"/>
    <property type="evidence" value="ECO:0007669"/>
    <property type="project" value="TreeGrafter"/>
</dbReference>
<evidence type="ECO:0000256" key="5">
    <source>
        <dbReference type="ARBA" id="ARBA00022840"/>
    </source>
</evidence>
<evidence type="ECO:0000313" key="11">
    <source>
        <dbReference type="Proteomes" id="UP000199050"/>
    </source>
</evidence>
<keyword evidence="2" id="KW-0808">Transferase</keyword>
<reference evidence="11" key="1">
    <citation type="submission" date="2016-10" db="EMBL/GenBank/DDBJ databases">
        <authorList>
            <person name="Varghese N."/>
            <person name="Submissions S."/>
        </authorList>
    </citation>
    <scope>NUCLEOTIDE SEQUENCE [LARGE SCALE GENOMIC DNA]</scope>
    <source>
        <strain evidence="11">CGMCC 1.11012</strain>
    </source>
</reference>
<name>A0A1G8II59_9BACL</name>
<dbReference type="InterPro" id="IPR043129">
    <property type="entry name" value="ATPase_NBD"/>
</dbReference>
<dbReference type="Pfam" id="PF00370">
    <property type="entry name" value="FGGY_N"/>
    <property type="match status" value="1"/>
</dbReference>
<dbReference type="PANTHER" id="PTHR10196:SF93">
    <property type="entry name" value="L-RHAMNULOKINASE"/>
    <property type="match status" value="1"/>
</dbReference>
<dbReference type="EMBL" id="FNDX01000003">
    <property type="protein sequence ID" value="SDI18512.1"/>
    <property type="molecule type" value="Genomic_DNA"/>
</dbReference>
<dbReference type="Proteomes" id="UP000199050">
    <property type="component" value="Unassembled WGS sequence"/>
</dbReference>
<sequence>MDEVIKLLAVDLGASSGRVMLGLYDGKRIEMEEVHRFANQPVELHGHLYWDVLQLFHEMKQGIRKAAREHGTLTSVSVDTWGVDYGFIDRKGQLLYAPHHYRDQRTAACAPILEELLPPDEQFRLTGNQSARINTVYQLYADLEESPWLRETADRMLLMPDLFHYLLSGTAAGEQTIWSTSGLLAAGSAAPSAKVMNRLRLPLSLIPELVPAGSVTGQLLPALQEELGTGPLQVIAGAAHDTASAVASIPYGPGAETAAFISCGTWSLAGMETEQPVLTDQARDYGFTNEGCFGGGNRLLKNITGLWILQETQRGWAQAGEPVSHQEAVRLAAEARSEGYAAAVIDPDDVLFSTPGDMPGRIAAYCGRTGQQPPVSKGEVILTILQSLASAYAQTISELETLTGQGIRAIHMVGGGIRNELLCQLTADATGKEIIAGPAEASATGNIAVQLAALGAVKASALRELVAQSYTLVRYYPSR</sequence>
<dbReference type="GO" id="GO:0006071">
    <property type="term" value="P:glycerol metabolic process"/>
    <property type="evidence" value="ECO:0007669"/>
    <property type="project" value="TreeGrafter"/>
</dbReference>